<name>A0ABT2EPK9_9BACT</name>
<dbReference type="Proteomes" id="UP001204798">
    <property type="component" value="Unassembled WGS sequence"/>
</dbReference>
<keyword evidence="9" id="KW-0819">tRNA processing</keyword>
<dbReference type="RefSeq" id="WP_259095744.1">
    <property type="nucleotide sequence ID" value="NZ_CP130454.1"/>
</dbReference>
<dbReference type="PANTHER" id="PTHR43020">
    <property type="entry name" value="CDK5 REGULATORY SUBUNIT-ASSOCIATED PROTEIN 1"/>
    <property type="match status" value="1"/>
</dbReference>
<dbReference type="SFLD" id="SFLDG01061">
    <property type="entry name" value="methylthiotransferase"/>
    <property type="match status" value="1"/>
</dbReference>
<keyword evidence="9" id="KW-0963">Cytoplasm</keyword>
<dbReference type="InterPro" id="IPR038135">
    <property type="entry name" value="Methylthiotransferase_N_sf"/>
</dbReference>
<feature type="binding site" evidence="9">
    <location>
        <position position="80"/>
    </location>
    <ligand>
        <name>[4Fe-4S] cluster</name>
        <dbReference type="ChEBI" id="CHEBI:49883"/>
        <label>1</label>
    </ligand>
</feature>
<dbReference type="EMBL" id="JANUCP010000003">
    <property type="protein sequence ID" value="MCS3919376.1"/>
    <property type="molecule type" value="Genomic_DNA"/>
</dbReference>
<feature type="binding site" evidence="9">
    <location>
        <position position="157"/>
    </location>
    <ligand>
        <name>[4Fe-4S] cluster</name>
        <dbReference type="ChEBI" id="CHEBI:49883"/>
        <label>2</label>
        <note>4Fe-4S-S-AdoMet</note>
    </ligand>
</feature>
<dbReference type="EC" id="2.8.4.3" evidence="8 9"/>
<evidence type="ECO:0000256" key="9">
    <source>
        <dbReference type="HAMAP-Rule" id="MF_01864"/>
    </source>
</evidence>
<accession>A0ABT2EPK9</accession>
<evidence type="ECO:0000256" key="6">
    <source>
        <dbReference type="ARBA" id="ARBA00023004"/>
    </source>
</evidence>
<reference evidence="13 14" key="1">
    <citation type="submission" date="2022-08" db="EMBL/GenBank/DDBJ databases">
        <title>Bacterial and archaeal communities from various locations to study Microbial Dark Matter (Phase II).</title>
        <authorList>
            <person name="Stepanauskas R."/>
        </authorList>
    </citation>
    <scope>NUCLEOTIDE SEQUENCE [LARGE SCALE GENOMIC DNA]</scope>
    <source>
        <strain evidence="13 14">PD1</strain>
    </source>
</reference>
<dbReference type="PROSITE" id="PS51918">
    <property type="entry name" value="RADICAL_SAM"/>
    <property type="match status" value="1"/>
</dbReference>
<keyword evidence="6 9" id="KW-0408">Iron</keyword>
<feature type="binding site" evidence="9">
    <location>
        <position position="46"/>
    </location>
    <ligand>
        <name>[4Fe-4S] cluster</name>
        <dbReference type="ChEBI" id="CHEBI:49883"/>
        <label>1</label>
    </ligand>
</feature>
<feature type="domain" description="MTTase N-terminal" evidence="11">
    <location>
        <begin position="1"/>
        <end position="117"/>
    </location>
</feature>
<dbReference type="InterPro" id="IPR002792">
    <property type="entry name" value="TRAM_dom"/>
</dbReference>
<feature type="domain" description="Radical SAM core" evidence="12">
    <location>
        <begin position="139"/>
        <end position="380"/>
    </location>
</feature>
<dbReference type="SUPFAM" id="SSF102114">
    <property type="entry name" value="Radical SAM enzymes"/>
    <property type="match status" value="1"/>
</dbReference>
<keyword evidence="14" id="KW-1185">Reference proteome</keyword>
<evidence type="ECO:0000256" key="3">
    <source>
        <dbReference type="ARBA" id="ARBA00022679"/>
    </source>
</evidence>
<evidence type="ECO:0000259" key="12">
    <source>
        <dbReference type="PROSITE" id="PS51918"/>
    </source>
</evidence>
<proteinExistence type="inferred from homology"/>
<comment type="caution">
    <text evidence="13">The sequence shown here is derived from an EMBL/GenBank/DDBJ whole genome shotgun (WGS) entry which is preliminary data.</text>
</comment>
<evidence type="ECO:0000313" key="14">
    <source>
        <dbReference type="Proteomes" id="UP001204798"/>
    </source>
</evidence>
<keyword evidence="2 9" id="KW-0004">4Fe-4S</keyword>
<dbReference type="SFLD" id="SFLDG01082">
    <property type="entry name" value="B12-binding_domain_containing"/>
    <property type="match status" value="1"/>
</dbReference>
<keyword evidence="7 9" id="KW-0411">Iron-sulfur</keyword>
<feature type="domain" description="TRAM" evidence="10">
    <location>
        <begin position="383"/>
        <end position="446"/>
    </location>
</feature>
<keyword evidence="3 9" id="KW-0808">Transferase</keyword>
<evidence type="ECO:0000256" key="2">
    <source>
        <dbReference type="ARBA" id="ARBA00022485"/>
    </source>
</evidence>
<dbReference type="InterPro" id="IPR023404">
    <property type="entry name" value="rSAM_horseshoe"/>
</dbReference>
<comment type="subunit">
    <text evidence="9">Monomer.</text>
</comment>
<comment type="subcellular location">
    <subcellularLocation>
        <location evidence="9">Cytoplasm</location>
    </subcellularLocation>
</comment>
<feature type="binding site" evidence="9">
    <location>
        <position position="10"/>
    </location>
    <ligand>
        <name>[4Fe-4S] cluster</name>
        <dbReference type="ChEBI" id="CHEBI:49883"/>
        <label>1</label>
    </ligand>
</feature>
<feature type="binding site" evidence="9">
    <location>
        <position position="153"/>
    </location>
    <ligand>
        <name>[4Fe-4S] cluster</name>
        <dbReference type="ChEBI" id="CHEBI:49883"/>
        <label>2</label>
        <note>4Fe-4S-S-AdoMet</note>
    </ligand>
</feature>
<dbReference type="SFLD" id="SFLDF00273">
    <property type="entry name" value="(dimethylallyl)adenosine_tRNA"/>
    <property type="match status" value="1"/>
</dbReference>
<dbReference type="PROSITE" id="PS51449">
    <property type="entry name" value="MTTASE_N"/>
    <property type="match status" value="1"/>
</dbReference>
<gene>
    <name evidence="9" type="primary">miaB</name>
    <name evidence="13" type="ORF">M2350_001789</name>
</gene>
<evidence type="ECO:0000256" key="5">
    <source>
        <dbReference type="ARBA" id="ARBA00022723"/>
    </source>
</evidence>
<evidence type="ECO:0000256" key="1">
    <source>
        <dbReference type="ARBA" id="ARBA00003234"/>
    </source>
</evidence>
<dbReference type="InterPro" id="IPR006463">
    <property type="entry name" value="MiaB_methiolase"/>
</dbReference>
<keyword evidence="5 9" id="KW-0479">Metal-binding</keyword>
<sequence>MKYWIETFGCQMNVLDSEIMAGLLTKMGYEKAKSPDEADIILINTCTVRQKPDEKVFAYLGEFAKLKQKKPQLILGVTGCMAQRESDIIKARAPYVDLLLGPRSVHRLPDLIRVVQEQRRFVEYLDLYDDPVPPDLIVRNSDIFAYITVIHGCNKKCTFCAVPTARGPEKSIPPDIILEQVRQLVDIGYREIILLGQNVNAYGHDLKWDGGRGTRDGRIDLAWLLERIDEITAPAKVRVRFTTNHPNHMTDRLIDAMANLESVCEHIHLPVQSGDNEVLRRMWRGYTVERYLSIIEKLRAKIPNIAIATDVIVGFPGETEEQFHNTLRLMEQVEFDQAFMFAFSPRPNTLAATFPDQIPEPVKKRRLQELIALQNQIQQRKNERDVGQVVEVLVEGPSEKNPQKLSGRTRTNKTVVFEGSPELRGKLVLVRTTKAYLWGFEGELVGVREEAMKRDLLPLTVL</sequence>
<evidence type="ECO:0000313" key="13">
    <source>
        <dbReference type="EMBL" id="MCS3919376.1"/>
    </source>
</evidence>
<evidence type="ECO:0000256" key="8">
    <source>
        <dbReference type="ARBA" id="ARBA00033765"/>
    </source>
</evidence>
<dbReference type="Pfam" id="PF01938">
    <property type="entry name" value="TRAM"/>
    <property type="match status" value="1"/>
</dbReference>
<dbReference type="NCBIfam" id="TIGR00089">
    <property type="entry name" value="MiaB/RimO family radical SAM methylthiotransferase"/>
    <property type="match status" value="1"/>
</dbReference>
<dbReference type="HAMAP" id="MF_01864">
    <property type="entry name" value="tRNA_metthiotr_MiaB"/>
    <property type="match status" value="1"/>
</dbReference>
<dbReference type="Pfam" id="PF00919">
    <property type="entry name" value="UPF0004"/>
    <property type="match status" value="1"/>
</dbReference>
<evidence type="ECO:0000259" key="11">
    <source>
        <dbReference type="PROSITE" id="PS51449"/>
    </source>
</evidence>
<dbReference type="InterPro" id="IPR005839">
    <property type="entry name" value="Methylthiotransferase"/>
</dbReference>
<dbReference type="InterPro" id="IPR020612">
    <property type="entry name" value="Methylthiotransferase_CS"/>
</dbReference>
<dbReference type="InterPro" id="IPR013848">
    <property type="entry name" value="Methylthiotransferase_N"/>
</dbReference>
<evidence type="ECO:0000256" key="7">
    <source>
        <dbReference type="ARBA" id="ARBA00023014"/>
    </source>
</evidence>
<dbReference type="InterPro" id="IPR058240">
    <property type="entry name" value="rSAM_sf"/>
</dbReference>
<dbReference type="InterPro" id="IPR006638">
    <property type="entry name" value="Elp3/MiaA/NifB-like_rSAM"/>
</dbReference>
<comment type="catalytic activity">
    <reaction evidence="9">
        <text>N(6)-dimethylallyladenosine(37) in tRNA + (sulfur carrier)-SH + AH2 + 2 S-adenosyl-L-methionine = 2-methylsulfanyl-N(6)-dimethylallyladenosine(37) in tRNA + (sulfur carrier)-H + 5'-deoxyadenosine + L-methionine + A + S-adenosyl-L-homocysteine + 2 H(+)</text>
        <dbReference type="Rhea" id="RHEA:37067"/>
        <dbReference type="Rhea" id="RHEA-COMP:10375"/>
        <dbReference type="Rhea" id="RHEA-COMP:10376"/>
        <dbReference type="Rhea" id="RHEA-COMP:14737"/>
        <dbReference type="Rhea" id="RHEA-COMP:14739"/>
        <dbReference type="ChEBI" id="CHEBI:13193"/>
        <dbReference type="ChEBI" id="CHEBI:15378"/>
        <dbReference type="ChEBI" id="CHEBI:17319"/>
        <dbReference type="ChEBI" id="CHEBI:17499"/>
        <dbReference type="ChEBI" id="CHEBI:29917"/>
        <dbReference type="ChEBI" id="CHEBI:57844"/>
        <dbReference type="ChEBI" id="CHEBI:57856"/>
        <dbReference type="ChEBI" id="CHEBI:59789"/>
        <dbReference type="ChEBI" id="CHEBI:64428"/>
        <dbReference type="ChEBI" id="CHEBI:74415"/>
        <dbReference type="ChEBI" id="CHEBI:74417"/>
        <dbReference type="EC" id="2.8.4.3"/>
    </reaction>
</comment>
<dbReference type="PROSITE" id="PS01278">
    <property type="entry name" value="MTTASE_RADICAL"/>
    <property type="match status" value="1"/>
</dbReference>
<dbReference type="CDD" id="cd01335">
    <property type="entry name" value="Radical_SAM"/>
    <property type="match status" value="1"/>
</dbReference>
<dbReference type="Gene3D" id="3.80.30.20">
    <property type="entry name" value="tm_1862 like domain"/>
    <property type="match status" value="1"/>
</dbReference>
<protein>
    <recommendedName>
        <fullName evidence="8 9">tRNA-2-methylthio-N(6)-dimethylallyladenosine synthase</fullName>
        <ecNumber evidence="8 9">2.8.4.3</ecNumber>
    </recommendedName>
    <alternativeName>
        <fullName evidence="9">(Dimethylallyl)adenosine tRNA methylthiotransferase MiaB</fullName>
    </alternativeName>
    <alternativeName>
        <fullName evidence="9">tRNA-i(6)A37 methylthiotransferase</fullName>
    </alternativeName>
</protein>
<dbReference type="NCBIfam" id="TIGR01574">
    <property type="entry name" value="miaB-methiolase"/>
    <property type="match status" value="1"/>
</dbReference>
<comment type="similarity">
    <text evidence="9">Belongs to the methylthiotransferase family. MiaB subfamily.</text>
</comment>
<comment type="cofactor">
    <cofactor evidence="9">
        <name>[4Fe-4S] cluster</name>
        <dbReference type="ChEBI" id="CHEBI:49883"/>
    </cofactor>
    <text evidence="9">Binds 2 [4Fe-4S] clusters. One cluster is coordinated with 3 cysteines and an exchangeable S-adenosyl-L-methionine.</text>
</comment>
<dbReference type="Pfam" id="PF04055">
    <property type="entry name" value="Radical_SAM"/>
    <property type="match status" value="1"/>
</dbReference>
<evidence type="ECO:0000259" key="10">
    <source>
        <dbReference type="PROSITE" id="PS50926"/>
    </source>
</evidence>
<dbReference type="PROSITE" id="PS50926">
    <property type="entry name" value="TRAM"/>
    <property type="match status" value="1"/>
</dbReference>
<comment type="function">
    <text evidence="1 9">Catalyzes the methylthiolation of N6-(dimethylallyl)adenosine (i(6)A), leading to the formation of 2-methylthio-N6-(dimethylallyl)adenosine (ms(2)i(6)A) at position 37 in tRNAs that read codons beginning with uridine.</text>
</comment>
<dbReference type="PANTHER" id="PTHR43020:SF2">
    <property type="entry name" value="MITOCHONDRIAL TRNA METHYLTHIOTRANSFERASE CDK5RAP1"/>
    <property type="match status" value="1"/>
</dbReference>
<dbReference type="SFLD" id="SFLDS00029">
    <property type="entry name" value="Radical_SAM"/>
    <property type="match status" value="1"/>
</dbReference>
<feature type="binding site" evidence="9">
    <location>
        <position position="160"/>
    </location>
    <ligand>
        <name>[4Fe-4S] cluster</name>
        <dbReference type="ChEBI" id="CHEBI:49883"/>
        <label>2</label>
        <note>4Fe-4S-S-AdoMet</note>
    </ligand>
</feature>
<keyword evidence="4 9" id="KW-0949">S-adenosyl-L-methionine</keyword>
<dbReference type="GO" id="GO:0035597">
    <property type="term" value="F:tRNA-2-methylthio-N(6)-dimethylallyladenosine(37) synthase activity"/>
    <property type="evidence" value="ECO:0007669"/>
    <property type="project" value="UniProtKB-EC"/>
</dbReference>
<organism evidence="13 14">
    <name type="scientific">Candidatus Fervidibacter sacchari</name>
    <dbReference type="NCBI Taxonomy" id="1448929"/>
    <lineage>
        <taxon>Bacteria</taxon>
        <taxon>Candidatus Fervidibacterota</taxon>
        <taxon>Candidatus Fervidibacter</taxon>
    </lineage>
</organism>
<dbReference type="Gene3D" id="3.40.50.12160">
    <property type="entry name" value="Methylthiotransferase, N-terminal domain"/>
    <property type="match status" value="1"/>
</dbReference>
<dbReference type="InterPro" id="IPR007197">
    <property type="entry name" value="rSAM"/>
</dbReference>
<dbReference type="SMART" id="SM00729">
    <property type="entry name" value="Elp3"/>
    <property type="match status" value="1"/>
</dbReference>
<evidence type="ECO:0000256" key="4">
    <source>
        <dbReference type="ARBA" id="ARBA00022691"/>
    </source>
</evidence>